<evidence type="ECO:0000256" key="4">
    <source>
        <dbReference type="ARBA" id="ARBA00023102"/>
    </source>
</evidence>
<dbReference type="EC" id="4.2.1.19" evidence="6 7"/>
<dbReference type="NCBIfam" id="NF002114">
    <property type="entry name" value="PRK00951.2-4"/>
    <property type="match status" value="1"/>
</dbReference>
<dbReference type="HAMAP" id="MF_00076">
    <property type="entry name" value="HisB"/>
    <property type="match status" value="1"/>
</dbReference>
<evidence type="ECO:0000256" key="3">
    <source>
        <dbReference type="ARBA" id="ARBA00022605"/>
    </source>
</evidence>
<dbReference type="PANTHER" id="PTHR23133:SF2">
    <property type="entry name" value="IMIDAZOLEGLYCEROL-PHOSPHATE DEHYDRATASE"/>
    <property type="match status" value="1"/>
</dbReference>
<name>A0A8J3A6C0_9ACTN</name>
<proteinExistence type="inferred from homology"/>
<dbReference type="GO" id="GO:0005737">
    <property type="term" value="C:cytoplasm"/>
    <property type="evidence" value="ECO:0007669"/>
    <property type="project" value="UniProtKB-SubCell"/>
</dbReference>
<dbReference type="GO" id="GO:0000105">
    <property type="term" value="P:L-histidine biosynthetic process"/>
    <property type="evidence" value="ECO:0007669"/>
    <property type="project" value="UniProtKB-UniRule"/>
</dbReference>
<protein>
    <recommendedName>
        <fullName evidence="2 6">Imidazoleglycerol-phosphate dehydratase</fullName>
        <shortName evidence="6">IGPD</shortName>
        <ecNumber evidence="6 7">4.2.1.19</ecNumber>
    </recommendedName>
</protein>
<evidence type="ECO:0000313" key="9">
    <source>
        <dbReference type="Proteomes" id="UP000650511"/>
    </source>
</evidence>
<organism evidence="8 9">
    <name type="scientific">Egicoccus halophilus</name>
    <dbReference type="NCBI Taxonomy" id="1670830"/>
    <lineage>
        <taxon>Bacteria</taxon>
        <taxon>Bacillati</taxon>
        <taxon>Actinomycetota</taxon>
        <taxon>Nitriliruptoria</taxon>
        <taxon>Egicoccales</taxon>
        <taxon>Egicoccaceae</taxon>
        <taxon>Egicoccus</taxon>
    </lineage>
</organism>
<accession>A0A8J3A6C0</accession>
<evidence type="ECO:0000313" key="8">
    <source>
        <dbReference type="EMBL" id="GGI04371.1"/>
    </source>
</evidence>
<comment type="pathway">
    <text evidence="1 6 7">Amino-acid biosynthesis; L-histidine biosynthesis; L-histidine from 5-phospho-alpha-D-ribose 1-diphosphate: step 6/9.</text>
</comment>
<dbReference type="NCBIfam" id="NF002111">
    <property type="entry name" value="PRK00951.2-1"/>
    <property type="match status" value="1"/>
</dbReference>
<gene>
    <name evidence="6 8" type="primary">hisB</name>
    <name evidence="8" type="ORF">GCM10011354_08760</name>
</gene>
<dbReference type="PROSITE" id="PS00954">
    <property type="entry name" value="IGP_DEHYDRATASE_1"/>
    <property type="match status" value="1"/>
</dbReference>
<dbReference type="Proteomes" id="UP000650511">
    <property type="component" value="Unassembled WGS sequence"/>
</dbReference>
<reference evidence="8" key="1">
    <citation type="journal article" date="2014" name="Int. J. Syst. Evol. Microbiol.">
        <title>Complete genome sequence of Corynebacterium casei LMG S-19264T (=DSM 44701T), isolated from a smear-ripened cheese.</title>
        <authorList>
            <consortium name="US DOE Joint Genome Institute (JGI-PGF)"/>
            <person name="Walter F."/>
            <person name="Albersmeier A."/>
            <person name="Kalinowski J."/>
            <person name="Ruckert C."/>
        </authorList>
    </citation>
    <scope>NUCLEOTIDE SEQUENCE</scope>
    <source>
        <strain evidence="8">CGMCC 1.14988</strain>
    </source>
</reference>
<comment type="subcellular location">
    <subcellularLocation>
        <location evidence="6 7">Cytoplasm</location>
    </subcellularLocation>
</comment>
<keyword evidence="3 6" id="KW-0028">Amino-acid biosynthesis</keyword>
<evidence type="ECO:0000256" key="7">
    <source>
        <dbReference type="RuleBase" id="RU000599"/>
    </source>
</evidence>
<evidence type="ECO:0000256" key="2">
    <source>
        <dbReference type="ARBA" id="ARBA00016664"/>
    </source>
</evidence>
<keyword evidence="9" id="KW-1185">Reference proteome</keyword>
<dbReference type="GO" id="GO:0004424">
    <property type="term" value="F:imidazoleglycerol-phosphate dehydratase activity"/>
    <property type="evidence" value="ECO:0007669"/>
    <property type="project" value="UniProtKB-UniRule"/>
</dbReference>
<keyword evidence="6" id="KW-0963">Cytoplasm</keyword>
<dbReference type="PANTHER" id="PTHR23133">
    <property type="entry name" value="IMIDAZOLEGLYCEROL-PHOSPHATE DEHYDRATASE HIS7"/>
    <property type="match status" value="1"/>
</dbReference>
<dbReference type="AlphaFoldDB" id="A0A8J3A6C0"/>
<evidence type="ECO:0000256" key="1">
    <source>
        <dbReference type="ARBA" id="ARBA00005047"/>
    </source>
</evidence>
<dbReference type="RefSeq" id="WP_130649607.1">
    <property type="nucleotide sequence ID" value="NZ_BMHA01000003.1"/>
</dbReference>
<sequence length="196" mass="21250">MSTRVGRVARDTKETKIEVEVDLDGSGTVDVTTGVPFFDHMLDQLGRHGRLDLTVHAQGDLEIDEHHTTEDVGIALGQALAEAWGDRAGVERFGDSQVPIDEALTRVAVDLSGRPFLVWDVTPPVKTIGTFEVHLLKHFFEALVANARITVHVHNVSGENTHHVYESVFKAFAVALRRAVAVTGSGAVPSTKGVLQ</sequence>
<dbReference type="EMBL" id="BMHA01000003">
    <property type="protein sequence ID" value="GGI04371.1"/>
    <property type="molecule type" value="Genomic_DNA"/>
</dbReference>
<dbReference type="InterPro" id="IPR000807">
    <property type="entry name" value="ImidazoleglycerolP_deHydtase"/>
</dbReference>
<dbReference type="PROSITE" id="PS00955">
    <property type="entry name" value="IGP_DEHYDRATASE_2"/>
    <property type="match status" value="1"/>
</dbReference>
<comment type="caution">
    <text evidence="8">The sequence shown here is derived from an EMBL/GenBank/DDBJ whole genome shotgun (WGS) entry which is preliminary data.</text>
</comment>
<comment type="similarity">
    <text evidence="6 7">Belongs to the imidazoleglycerol-phosphate dehydratase family.</text>
</comment>
<keyword evidence="5 6" id="KW-0456">Lyase</keyword>
<reference evidence="8" key="2">
    <citation type="submission" date="2020-09" db="EMBL/GenBank/DDBJ databases">
        <authorList>
            <person name="Sun Q."/>
            <person name="Zhou Y."/>
        </authorList>
    </citation>
    <scope>NUCLEOTIDE SEQUENCE</scope>
    <source>
        <strain evidence="8">CGMCC 1.14988</strain>
    </source>
</reference>
<dbReference type="InterPro" id="IPR020565">
    <property type="entry name" value="ImidazoleglycerP_deHydtase_CS"/>
</dbReference>
<comment type="catalytic activity">
    <reaction evidence="6 7">
        <text>D-erythro-1-(imidazol-4-yl)glycerol 3-phosphate = 3-(imidazol-4-yl)-2-oxopropyl phosphate + H2O</text>
        <dbReference type="Rhea" id="RHEA:11040"/>
        <dbReference type="ChEBI" id="CHEBI:15377"/>
        <dbReference type="ChEBI" id="CHEBI:57766"/>
        <dbReference type="ChEBI" id="CHEBI:58278"/>
        <dbReference type="EC" id="4.2.1.19"/>
    </reaction>
</comment>
<dbReference type="OrthoDB" id="9790411at2"/>
<dbReference type="InterPro" id="IPR038494">
    <property type="entry name" value="IGPD_sf"/>
</dbReference>
<dbReference type="UniPathway" id="UPA00031">
    <property type="reaction ID" value="UER00011"/>
</dbReference>
<dbReference type="SUPFAM" id="SSF54211">
    <property type="entry name" value="Ribosomal protein S5 domain 2-like"/>
    <property type="match status" value="2"/>
</dbReference>
<evidence type="ECO:0000256" key="5">
    <source>
        <dbReference type="ARBA" id="ARBA00023239"/>
    </source>
</evidence>
<dbReference type="FunFam" id="3.30.230.40:FF:000003">
    <property type="entry name" value="Imidazoleglycerol-phosphate dehydratase HisB"/>
    <property type="match status" value="1"/>
</dbReference>
<dbReference type="Pfam" id="PF00475">
    <property type="entry name" value="IGPD"/>
    <property type="match status" value="1"/>
</dbReference>
<dbReference type="Gene3D" id="3.30.230.40">
    <property type="entry name" value="Imidazole glycerol phosphate dehydratase, domain 1"/>
    <property type="match status" value="2"/>
</dbReference>
<dbReference type="FunFam" id="3.30.230.40:FF:000001">
    <property type="entry name" value="Imidazoleglycerol-phosphate dehydratase HisB"/>
    <property type="match status" value="1"/>
</dbReference>
<keyword evidence="4 6" id="KW-0368">Histidine biosynthesis</keyword>
<evidence type="ECO:0000256" key="6">
    <source>
        <dbReference type="HAMAP-Rule" id="MF_00076"/>
    </source>
</evidence>
<dbReference type="InterPro" id="IPR020568">
    <property type="entry name" value="Ribosomal_Su5_D2-typ_SF"/>
</dbReference>
<dbReference type="CDD" id="cd07914">
    <property type="entry name" value="IGPD"/>
    <property type="match status" value="1"/>
</dbReference>